<dbReference type="KEGG" id="pda:120103898"/>
<accession>A0A8B9AN18</accession>
<name>A0A8B9AN18_PHODC</name>
<evidence type="ECO:0000256" key="1">
    <source>
        <dbReference type="SAM" id="MobiDB-lite"/>
    </source>
</evidence>
<dbReference type="OrthoDB" id="5337378at2759"/>
<protein>
    <submittedName>
        <fullName evidence="3">Wee1-like protein kinase isoform X1</fullName>
    </submittedName>
</protein>
<sequence length="89" mass="10136">MSSDPPSRFQNLLEAEDGREPALELDDGGANDKDCILSQDFFSTPDYITLEGPQIVNNFEFNKENIPCPRSPEKSINGCYCWCFLFCYQ</sequence>
<keyword evidence="2" id="KW-1185">Reference proteome</keyword>
<feature type="compositionally biased region" description="Polar residues" evidence="1">
    <location>
        <begin position="1"/>
        <end position="10"/>
    </location>
</feature>
<reference evidence="2" key="1">
    <citation type="journal article" date="2019" name="Nat. Commun.">
        <title>Genome-wide association mapping of date palm fruit traits.</title>
        <authorList>
            <person name="Hazzouri K.M."/>
            <person name="Gros-Balthazard M."/>
            <person name="Flowers J.M."/>
            <person name="Copetti D."/>
            <person name="Lemansour A."/>
            <person name="Lebrun M."/>
            <person name="Masmoudi K."/>
            <person name="Ferrand S."/>
            <person name="Dhar M.I."/>
            <person name="Fresquez Z.A."/>
            <person name="Rosas U."/>
            <person name="Zhang J."/>
            <person name="Talag J."/>
            <person name="Lee S."/>
            <person name="Kudrna D."/>
            <person name="Powell R.F."/>
            <person name="Leitch I.J."/>
            <person name="Krueger R.R."/>
            <person name="Wing R.A."/>
            <person name="Amiri K.M.A."/>
            <person name="Purugganan M.D."/>
        </authorList>
    </citation>
    <scope>NUCLEOTIDE SEQUENCE [LARGE SCALE GENOMIC DNA]</scope>
    <source>
        <strain evidence="2">cv. Khalas</strain>
    </source>
</reference>
<evidence type="ECO:0000313" key="3">
    <source>
        <dbReference type="RefSeq" id="XP_038987775.1"/>
    </source>
</evidence>
<dbReference type="AlphaFoldDB" id="A0A8B9AN18"/>
<evidence type="ECO:0000313" key="2">
    <source>
        <dbReference type="Proteomes" id="UP000228380"/>
    </source>
</evidence>
<gene>
    <name evidence="3" type="primary">LOC120103898</name>
</gene>
<feature type="region of interest" description="Disordered" evidence="1">
    <location>
        <begin position="1"/>
        <end position="31"/>
    </location>
</feature>
<organism evidence="2 3">
    <name type="scientific">Phoenix dactylifera</name>
    <name type="common">Date palm</name>
    <dbReference type="NCBI Taxonomy" id="42345"/>
    <lineage>
        <taxon>Eukaryota</taxon>
        <taxon>Viridiplantae</taxon>
        <taxon>Streptophyta</taxon>
        <taxon>Embryophyta</taxon>
        <taxon>Tracheophyta</taxon>
        <taxon>Spermatophyta</taxon>
        <taxon>Magnoliopsida</taxon>
        <taxon>Liliopsida</taxon>
        <taxon>Arecaceae</taxon>
        <taxon>Coryphoideae</taxon>
        <taxon>Phoeniceae</taxon>
        <taxon>Phoenix</taxon>
    </lineage>
</organism>
<proteinExistence type="predicted"/>
<dbReference type="GeneID" id="120103898"/>
<dbReference type="Proteomes" id="UP000228380">
    <property type="component" value="Chromosome 11"/>
</dbReference>
<dbReference type="RefSeq" id="XP_038987775.1">
    <property type="nucleotide sequence ID" value="XM_039131847.1"/>
</dbReference>
<reference evidence="3" key="2">
    <citation type="submission" date="2025-08" db="UniProtKB">
        <authorList>
            <consortium name="RefSeq"/>
        </authorList>
    </citation>
    <scope>IDENTIFICATION</scope>
    <source>
        <tissue evidence="3">Young leaves</tissue>
    </source>
</reference>